<organism evidence="1 2">
    <name type="scientific">Thiomicrorhabdus heinhorstiae</name>
    <dbReference type="NCBI Taxonomy" id="2748010"/>
    <lineage>
        <taxon>Bacteria</taxon>
        <taxon>Pseudomonadati</taxon>
        <taxon>Pseudomonadota</taxon>
        <taxon>Gammaproteobacteria</taxon>
        <taxon>Thiotrichales</taxon>
        <taxon>Piscirickettsiaceae</taxon>
        <taxon>Thiomicrorhabdus</taxon>
    </lineage>
</organism>
<dbReference type="InterPro" id="IPR010319">
    <property type="entry name" value="Transglutaminase-like_Cys_pept"/>
</dbReference>
<reference evidence="1 2" key="1">
    <citation type="submission" date="2020-11" db="EMBL/GenBank/DDBJ databases">
        <title>Sulfur oxidizing isolate from Hospital Hole Sinkhole.</title>
        <authorList>
            <person name="Scott K.M."/>
        </authorList>
    </citation>
    <scope>NUCLEOTIDE SEQUENCE [LARGE SCALE GENOMIC DNA]</scope>
    <source>
        <strain evidence="1 2">HH1</strain>
    </source>
</reference>
<gene>
    <name evidence="1" type="ORF">H8792_004255</name>
</gene>
<keyword evidence="2" id="KW-1185">Reference proteome</keyword>
<accession>A0ABS0BUP3</accession>
<evidence type="ECO:0000313" key="1">
    <source>
        <dbReference type="EMBL" id="MBF6057547.1"/>
    </source>
</evidence>
<dbReference type="RefSeq" id="WP_185977695.1">
    <property type="nucleotide sequence ID" value="NZ_JACBGI020000004.1"/>
</dbReference>
<proteinExistence type="predicted"/>
<dbReference type="Gene3D" id="3.10.620.30">
    <property type="match status" value="1"/>
</dbReference>
<dbReference type="PANTHER" id="PTHR39327:SF1">
    <property type="entry name" value="BLR5470 PROTEIN"/>
    <property type="match status" value="1"/>
</dbReference>
<dbReference type="Proteomes" id="UP001193680">
    <property type="component" value="Unassembled WGS sequence"/>
</dbReference>
<comment type="caution">
    <text evidence="1">The sequence shown here is derived from an EMBL/GenBank/DDBJ whole genome shotgun (WGS) entry which is preliminary data.</text>
</comment>
<dbReference type="PANTHER" id="PTHR39327">
    <property type="match status" value="1"/>
</dbReference>
<sequence length="226" mass="26034">MKSPSRVFYLQLGLFALLLFLSFSQYHWLSAKEPPRVVSAQDIQKAKTKYNFLAGLRLQAWQDLVDESIDLPEKIKLQKVNNFFNEVRFVSDQQNWGKKDYWATPIELLSVDAGDCEDYSVAKYFTLKALGVPESKLYLTYVKAIRLNQAHMVLTYYETPKSVPLVLDNLNKRILPATQRQDLLPVYSFNGEGLWKARQRGKGKEIAGGSRQLKAWDNLLKRLGQN</sequence>
<protein>
    <submittedName>
        <fullName evidence="1">Transglutaminase-like cysteine peptidase</fullName>
    </submittedName>
</protein>
<evidence type="ECO:0000313" key="2">
    <source>
        <dbReference type="Proteomes" id="UP001193680"/>
    </source>
</evidence>
<dbReference type="EMBL" id="JACBGI020000004">
    <property type="protein sequence ID" value="MBF6057547.1"/>
    <property type="molecule type" value="Genomic_DNA"/>
</dbReference>
<name>A0ABS0BUP3_9GAMM</name>
<dbReference type="Pfam" id="PF06035">
    <property type="entry name" value="Peptidase_C93"/>
    <property type="match status" value="1"/>
</dbReference>